<keyword evidence="3" id="KW-1185">Reference proteome</keyword>
<dbReference type="RefSeq" id="WP_091413102.1">
    <property type="nucleotide sequence ID" value="NZ_LT629749.1"/>
</dbReference>
<feature type="transmembrane region" description="Helical" evidence="1">
    <location>
        <begin position="28"/>
        <end position="51"/>
    </location>
</feature>
<protein>
    <recommendedName>
        <fullName evidence="4">ATP synthase protein I</fullName>
    </recommendedName>
</protein>
<evidence type="ECO:0008006" key="4">
    <source>
        <dbReference type="Google" id="ProtNLM"/>
    </source>
</evidence>
<feature type="transmembrane region" description="Helical" evidence="1">
    <location>
        <begin position="57"/>
        <end position="80"/>
    </location>
</feature>
<evidence type="ECO:0000256" key="1">
    <source>
        <dbReference type="SAM" id="Phobius"/>
    </source>
</evidence>
<accession>A0A1H1V5A5</accession>
<sequence length="166" mass="17012">MTVDSRAGAAADAAASGPSVHVQRARKLLLGGAAGGVAAALVCLLVFGLVYGPSGVLSAAVAGLLVLLFYAVGQYVMVLFADAGARLLLSVALFSYTTRVLLLGLALLVYQRNADALPALDPMAVFLTTVGVVVGWLVAEVWVFSRLRVSAFDTEYVAPDAADGGQ</sequence>
<dbReference type="AlphaFoldDB" id="A0A1H1V5A5"/>
<name>A0A1H1V5A5_9ACTN</name>
<dbReference type="STRING" id="546871.SAMN04488543_2403"/>
<evidence type="ECO:0000313" key="3">
    <source>
        <dbReference type="Proteomes" id="UP000199092"/>
    </source>
</evidence>
<keyword evidence="1" id="KW-1133">Transmembrane helix</keyword>
<keyword evidence="1" id="KW-0472">Membrane</keyword>
<organism evidence="2 3">
    <name type="scientific">Friedmanniella luteola</name>
    <dbReference type="NCBI Taxonomy" id="546871"/>
    <lineage>
        <taxon>Bacteria</taxon>
        <taxon>Bacillati</taxon>
        <taxon>Actinomycetota</taxon>
        <taxon>Actinomycetes</taxon>
        <taxon>Propionibacteriales</taxon>
        <taxon>Nocardioidaceae</taxon>
        <taxon>Friedmanniella</taxon>
    </lineage>
</organism>
<dbReference type="EMBL" id="LT629749">
    <property type="protein sequence ID" value="SDS79994.1"/>
    <property type="molecule type" value="Genomic_DNA"/>
</dbReference>
<proteinExistence type="predicted"/>
<feature type="transmembrane region" description="Helical" evidence="1">
    <location>
        <begin position="87"/>
        <end position="111"/>
    </location>
</feature>
<feature type="transmembrane region" description="Helical" evidence="1">
    <location>
        <begin position="123"/>
        <end position="144"/>
    </location>
</feature>
<gene>
    <name evidence="2" type="ORF">SAMN04488543_2403</name>
</gene>
<keyword evidence="1" id="KW-0812">Transmembrane</keyword>
<reference evidence="2 3" key="1">
    <citation type="submission" date="2016-10" db="EMBL/GenBank/DDBJ databases">
        <authorList>
            <person name="de Groot N.N."/>
        </authorList>
    </citation>
    <scope>NUCLEOTIDE SEQUENCE [LARGE SCALE GENOMIC DNA]</scope>
    <source>
        <strain evidence="2 3">DSM 21741</strain>
    </source>
</reference>
<dbReference type="OrthoDB" id="3730904at2"/>
<evidence type="ECO:0000313" key="2">
    <source>
        <dbReference type="EMBL" id="SDS79994.1"/>
    </source>
</evidence>
<dbReference type="Proteomes" id="UP000199092">
    <property type="component" value="Chromosome I"/>
</dbReference>